<feature type="coiled-coil region" evidence="5">
    <location>
        <begin position="311"/>
        <end position="345"/>
    </location>
</feature>
<proteinExistence type="inferred from homology"/>
<dbReference type="GO" id="GO:0005634">
    <property type="term" value="C:nucleus"/>
    <property type="evidence" value="ECO:0007669"/>
    <property type="project" value="TreeGrafter"/>
</dbReference>
<evidence type="ECO:0000256" key="5">
    <source>
        <dbReference type="SAM" id="Coils"/>
    </source>
</evidence>
<keyword evidence="4" id="KW-0969">Cilium</keyword>
<dbReference type="PRINTS" id="PR00511">
    <property type="entry name" value="TEKTIN"/>
</dbReference>
<dbReference type="Proteomes" id="UP000694866">
    <property type="component" value="Unplaced"/>
</dbReference>
<dbReference type="PANTHER" id="PTHR19960:SF12">
    <property type="entry name" value="TEKTIN-4"/>
    <property type="match status" value="1"/>
</dbReference>
<reference evidence="7" key="1">
    <citation type="submission" date="2025-08" db="UniProtKB">
        <authorList>
            <consortium name="RefSeq"/>
        </authorList>
    </citation>
    <scope>IDENTIFICATION</scope>
    <source>
        <strain evidence="7">USDA-PBARC FA_bdor</strain>
        <tissue evidence="7">Whole organism</tissue>
    </source>
</reference>
<keyword evidence="6" id="KW-1185">Reference proteome</keyword>
<dbReference type="GeneID" id="105272051"/>
<feature type="coiled-coil region" evidence="5">
    <location>
        <begin position="124"/>
        <end position="151"/>
    </location>
</feature>
<evidence type="ECO:0000313" key="7">
    <source>
        <dbReference type="RefSeq" id="XP_011312232.1"/>
    </source>
</evidence>
<gene>
    <name evidence="7" type="primary">LOC105272051</name>
</gene>
<dbReference type="InterPro" id="IPR048256">
    <property type="entry name" value="Tektin-like"/>
</dbReference>
<accession>A0A9R1TMY5</accession>
<evidence type="ECO:0000256" key="3">
    <source>
        <dbReference type="ARBA" id="ARBA00023054"/>
    </source>
</evidence>
<protein>
    <recommendedName>
        <fullName evidence="4">Tektin</fullName>
    </recommendedName>
</protein>
<dbReference type="RefSeq" id="XP_011312232.1">
    <property type="nucleotide sequence ID" value="XM_011313930.1"/>
</dbReference>
<dbReference type="GO" id="GO:0060294">
    <property type="term" value="P:cilium movement involved in cell motility"/>
    <property type="evidence" value="ECO:0007669"/>
    <property type="project" value="UniProtKB-UniRule"/>
</dbReference>
<dbReference type="KEGG" id="fas:105272051"/>
<dbReference type="GO" id="GO:0015630">
    <property type="term" value="C:microtubule cytoskeleton"/>
    <property type="evidence" value="ECO:0007669"/>
    <property type="project" value="UniProtKB-UniRule"/>
</dbReference>
<dbReference type="AlphaFoldDB" id="A0A9R1TMY5"/>
<dbReference type="InterPro" id="IPR000435">
    <property type="entry name" value="Tektins"/>
</dbReference>
<dbReference type="Pfam" id="PF03148">
    <property type="entry name" value="Tektin"/>
    <property type="match status" value="1"/>
</dbReference>
<evidence type="ECO:0000256" key="4">
    <source>
        <dbReference type="RuleBase" id="RU367040"/>
    </source>
</evidence>
<evidence type="ECO:0000256" key="2">
    <source>
        <dbReference type="ARBA" id="ARBA00022490"/>
    </source>
</evidence>
<organism evidence="6 7">
    <name type="scientific">Fopius arisanus</name>
    <dbReference type="NCBI Taxonomy" id="64838"/>
    <lineage>
        <taxon>Eukaryota</taxon>
        <taxon>Metazoa</taxon>
        <taxon>Ecdysozoa</taxon>
        <taxon>Arthropoda</taxon>
        <taxon>Hexapoda</taxon>
        <taxon>Insecta</taxon>
        <taxon>Pterygota</taxon>
        <taxon>Neoptera</taxon>
        <taxon>Endopterygota</taxon>
        <taxon>Hymenoptera</taxon>
        <taxon>Apocrita</taxon>
        <taxon>Ichneumonoidea</taxon>
        <taxon>Braconidae</taxon>
        <taxon>Opiinae</taxon>
        <taxon>Fopius</taxon>
    </lineage>
</organism>
<keyword evidence="4" id="KW-0966">Cell projection</keyword>
<name>A0A9R1TMY5_9HYME</name>
<comment type="similarity">
    <text evidence="1 4">Belongs to the tektin family.</text>
</comment>
<dbReference type="OrthoDB" id="5788000at2759"/>
<keyword evidence="4" id="KW-0282">Flagellum</keyword>
<comment type="subcellular location">
    <subcellularLocation>
        <location evidence="4">Cytoplasm</location>
        <location evidence="4">Cytoskeleton</location>
        <location evidence="4">Cilium axoneme</location>
    </subcellularLocation>
</comment>
<dbReference type="GO" id="GO:0060271">
    <property type="term" value="P:cilium assembly"/>
    <property type="evidence" value="ECO:0007669"/>
    <property type="project" value="UniProtKB-UniRule"/>
</dbReference>
<keyword evidence="3 5" id="KW-0175">Coiled coil</keyword>
<evidence type="ECO:0000313" key="6">
    <source>
        <dbReference type="Proteomes" id="UP000694866"/>
    </source>
</evidence>
<keyword evidence="2" id="KW-0963">Cytoplasm</keyword>
<evidence type="ECO:0000256" key="1">
    <source>
        <dbReference type="ARBA" id="ARBA00007209"/>
    </source>
</evidence>
<sequence>MNQTGKSPPPYLPQASDDVTRNIEELVDPIGPWATGRVVLTPTGGITGVRPVVDRYSVTRYSPAEWRAHNQTFLDNNCKTIDEARFVTEKTRENNTRIYKNTDKVQLENRDKLSKRASVIHRWKTELEKALHEITDEIELLEGELRRVKQSLSILTLPESISGEFLDMRCKRLEPDLVRDRVEEELVKEVALCNEVRNTLTRTRESIEYQLQELKTAKSRLEFDLTDKLDAYEIDSFCVSLTNTSPLILMRPGATRVPPEQSTSESYDHFTSEALENAEAVRQRSISLRKTLDEIFVKAVKDLRNQAMLVDKELAEKITQTEQACQQLEKELSKCLNQLSATENLIEEFRGAAKGLNEALKVAQTRLSERLYRRNVESCRDEPQYGLIQEVKTIGEELSMMSGQLQRAEETQAALVKSRSDLEREIFVKRKTLFLDKERGQLLRSYYPSAEVLSGLV</sequence>
<dbReference type="PANTHER" id="PTHR19960">
    <property type="entry name" value="TEKTIN"/>
    <property type="match status" value="1"/>
</dbReference>
<dbReference type="GO" id="GO:0005930">
    <property type="term" value="C:axoneme"/>
    <property type="evidence" value="ECO:0007669"/>
    <property type="project" value="UniProtKB-SubCell"/>
</dbReference>